<evidence type="ECO:0000313" key="11">
    <source>
        <dbReference type="Proteomes" id="UP000002051"/>
    </source>
</evidence>
<feature type="domain" description="Aldehyde dehydrogenase" evidence="8">
    <location>
        <begin position="31"/>
        <end position="348"/>
    </location>
</feature>
<gene>
    <name evidence="10" type="primary">11422599</name>
    <name evidence="9" type="ordered locus">MTR_8g083530</name>
</gene>
<evidence type="ECO:0000256" key="7">
    <source>
        <dbReference type="RuleBase" id="RU003345"/>
    </source>
</evidence>
<sequence length="373" mass="40129">MTDLNSSNGDNSSLFKMPTIKYNKLFINGDFVDSVSGSTFETIDPRTGDVIARISEGAKEDIEIAVKAAREAFDSGPWPRMSGVERAKIMMKFAELIDENIEELATLDAIDAGKVYFINKAFEIPSAANTLRYYAGAADKIHGEVLKSSGQFHAYTLMEPIGVVGHIIPWNAPTMVFFTKVSPSLAAGCTMVLKPAEQTPLSALFYAHLAKLAGIPNGVLNVVPGFGPTAGAAISSHMDIDVVSFTGSVEVGREIMQAAAKSNLKHVSLELGGKSPLIIFDDADIDKAVELALLGILANKGEICVACSRVFVQEGIYDQVEKKLVEKAKAWVIGDPFDPKTQQGPQVRSIYNGLAGEVSLSQPPNHSWNSCYI</sequence>
<dbReference type="SUPFAM" id="SSF53720">
    <property type="entry name" value="ALDH-like"/>
    <property type="match status" value="1"/>
</dbReference>
<dbReference type="Pfam" id="PF00171">
    <property type="entry name" value="Aldedh"/>
    <property type="match status" value="1"/>
</dbReference>
<evidence type="ECO:0000256" key="2">
    <source>
        <dbReference type="ARBA" id="ARBA00023002"/>
    </source>
</evidence>
<reference evidence="9 11" key="2">
    <citation type="journal article" date="2014" name="BMC Genomics">
        <title>An improved genome release (version Mt4.0) for the model legume Medicago truncatula.</title>
        <authorList>
            <person name="Tang H."/>
            <person name="Krishnakumar V."/>
            <person name="Bidwell S."/>
            <person name="Rosen B."/>
            <person name="Chan A."/>
            <person name="Zhou S."/>
            <person name="Gentzbittel L."/>
            <person name="Childs K.L."/>
            <person name="Yandell M."/>
            <person name="Gundlach H."/>
            <person name="Mayer K.F."/>
            <person name="Schwartz D.C."/>
            <person name="Town C.D."/>
        </authorList>
    </citation>
    <scope>GENOME REANNOTATION</scope>
    <source>
        <strain evidence="9">A17</strain>
        <strain evidence="10 11">cv. Jemalong A17</strain>
    </source>
</reference>
<protein>
    <recommendedName>
        <fullName evidence="4">aldehyde dehydrogenase (NAD(+))</fullName>
        <ecNumber evidence="4">1.2.1.3</ecNumber>
    </recommendedName>
</protein>
<dbReference type="FunFam" id="3.40.605.10:FF:000011">
    <property type="entry name" value="ALD5p Mitochondrial aldehyde dehydrogenase"/>
    <property type="match status" value="1"/>
</dbReference>
<keyword evidence="3" id="KW-0520">NAD</keyword>
<evidence type="ECO:0000256" key="1">
    <source>
        <dbReference type="ARBA" id="ARBA00009986"/>
    </source>
</evidence>
<evidence type="ECO:0000256" key="6">
    <source>
        <dbReference type="PROSITE-ProRule" id="PRU10007"/>
    </source>
</evidence>
<dbReference type="AlphaFoldDB" id="A0A072TV51"/>
<dbReference type="InterPro" id="IPR016160">
    <property type="entry name" value="Ald_DH_CS_CYS"/>
</dbReference>
<dbReference type="InterPro" id="IPR015590">
    <property type="entry name" value="Aldehyde_DH_dom"/>
</dbReference>
<dbReference type="InterPro" id="IPR016162">
    <property type="entry name" value="Ald_DH_N"/>
</dbReference>
<dbReference type="InterPro" id="IPR016163">
    <property type="entry name" value="Ald_DH_C"/>
</dbReference>
<dbReference type="PANTHER" id="PTHR11699">
    <property type="entry name" value="ALDEHYDE DEHYDROGENASE-RELATED"/>
    <property type="match status" value="1"/>
</dbReference>
<keyword evidence="11" id="KW-1185">Reference proteome</keyword>
<reference evidence="9 11" key="1">
    <citation type="journal article" date="2011" name="Nature">
        <title>The Medicago genome provides insight into the evolution of rhizobial symbioses.</title>
        <authorList>
            <person name="Young N.D."/>
            <person name="Debelle F."/>
            <person name="Oldroyd G.E."/>
            <person name="Geurts R."/>
            <person name="Cannon S.B."/>
            <person name="Udvardi M.K."/>
            <person name="Benedito V.A."/>
            <person name="Mayer K.F."/>
            <person name="Gouzy J."/>
            <person name="Schoof H."/>
            <person name="Van de Peer Y."/>
            <person name="Proost S."/>
            <person name="Cook D.R."/>
            <person name="Meyers B.C."/>
            <person name="Spannagl M."/>
            <person name="Cheung F."/>
            <person name="De Mita S."/>
            <person name="Krishnakumar V."/>
            <person name="Gundlach H."/>
            <person name="Zhou S."/>
            <person name="Mudge J."/>
            <person name="Bharti A.K."/>
            <person name="Murray J.D."/>
            <person name="Naoumkina M.A."/>
            <person name="Rosen B."/>
            <person name="Silverstein K.A."/>
            <person name="Tang H."/>
            <person name="Rombauts S."/>
            <person name="Zhao P.X."/>
            <person name="Zhou P."/>
            <person name="Barbe V."/>
            <person name="Bardou P."/>
            <person name="Bechner M."/>
            <person name="Bellec A."/>
            <person name="Berger A."/>
            <person name="Berges H."/>
            <person name="Bidwell S."/>
            <person name="Bisseling T."/>
            <person name="Choisne N."/>
            <person name="Couloux A."/>
            <person name="Denny R."/>
            <person name="Deshpande S."/>
            <person name="Dai X."/>
            <person name="Doyle J.J."/>
            <person name="Dudez A.M."/>
            <person name="Farmer A.D."/>
            <person name="Fouteau S."/>
            <person name="Franken C."/>
            <person name="Gibelin C."/>
            <person name="Gish J."/>
            <person name="Goldstein S."/>
            <person name="Gonzalez A.J."/>
            <person name="Green P.J."/>
            <person name="Hallab A."/>
            <person name="Hartog M."/>
            <person name="Hua A."/>
            <person name="Humphray S.J."/>
            <person name="Jeong D.H."/>
            <person name="Jing Y."/>
            <person name="Jocker A."/>
            <person name="Kenton S.M."/>
            <person name="Kim D.J."/>
            <person name="Klee K."/>
            <person name="Lai H."/>
            <person name="Lang C."/>
            <person name="Lin S."/>
            <person name="Macmil S.L."/>
            <person name="Magdelenat G."/>
            <person name="Matthews L."/>
            <person name="McCorrison J."/>
            <person name="Monaghan E.L."/>
            <person name="Mun J.H."/>
            <person name="Najar F.Z."/>
            <person name="Nicholson C."/>
            <person name="Noirot C."/>
            <person name="O'Bleness M."/>
            <person name="Paule C.R."/>
            <person name="Poulain J."/>
            <person name="Prion F."/>
            <person name="Qin B."/>
            <person name="Qu C."/>
            <person name="Retzel E.F."/>
            <person name="Riddle C."/>
            <person name="Sallet E."/>
            <person name="Samain S."/>
            <person name="Samson N."/>
            <person name="Sanders I."/>
            <person name="Saurat O."/>
            <person name="Scarpelli C."/>
            <person name="Schiex T."/>
            <person name="Segurens B."/>
            <person name="Severin A.J."/>
            <person name="Sherrier D.J."/>
            <person name="Shi R."/>
            <person name="Sims S."/>
            <person name="Singer S.R."/>
            <person name="Sinharoy S."/>
            <person name="Sterck L."/>
            <person name="Viollet A."/>
            <person name="Wang B.B."/>
            <person name="Wang K."/>
            <person name="Wang M."/>
            <person name="Wang X."/>
            <person name="Warfsmann J."/>
            <person name="Weissenbach J."/>
            <person name="White D.D."/>
            <person name="White J.D."/>
            <person name="Wiley G.B."/>
            <person name="Wincker P."/>
            <person name="Xing Y."/>
            <person name="Yang L."/>
            <person name="Yao Z."/>
            <person name="Ying F."/>
            <person name="Zhai J."/>
            <person name="Zhou L."/>
            <person name="Zuber A."/>
            <person name="Denarie J."/>
            <person name="Dixon R.A."/>
            <person name="May G.D."/>
            <person name="Schwartz D.C."/>
            <person name="Rogers J."/>
            <person name="Quetier F."/>
            <person name="Town C.D."/>
            <person name="Roe B.A."/>
        </authorList>
    </citation>
    <scope>NUCLEOTIDE SEQUENCE [LARGE SCALE GENOMIC DNA]</scope>
    <source>
        <strain evidence="9">A17</strain>
        <strain evidence="10 11">cv. Jemalong A17</strain>
    </source>
</reference>
<comment type="catalytic activity">
    <reaction evidence="5">
        <text>an aldehyde + NAD(+) + H2O = a carboxylate + NADH + 2 H(+)</text>
        <dbReference type="Rhea" id="RHEA:16185"/>
        <dbReference type="ChEBI" id="CHEBI:15377"/>
        <dbReference type="ChEBI" id="CHEBI:15378"/>
        <dbReference type="ChEBI" id="CHEBI:17478"/>
        <dbReference type="ChEBI" id="CHEBI:29067"/>
        <dbReference type="ChEBI" id="CHEBI:57540"/>
        <dbReference type="ChEBI" id="CHEBI:57945"/>
        <dbReference type="EC" id="1.2.1.3"/>
    </reaction>
</comment>
<feature type="active site" evidence="6">
    <location>
        <position position="270"/>
    </location>
</feature>
<evidence type="ECO:0000259" key="8">
    <source>
        <dbReference type="Pfam" id="PF00171"/>
    </source>
</evidence>
<dbReference type="Gene3D" id="3.40.309.10">
    <property type="entry name" value="Aldehyde Dehydrogenase, Chain A, domain 2"/>
    <property type="match status" value="1"/>
</dbReference>
<dbReference type="ExpressionAtlas" id="A0A072TV51">
    <property type="expression patterns" value="differential"/>
</dbReference>
<evidence type="ECO:0000313" key="9">
    <source>
        <dbReference type="EMBL" id="KEH21359.1"/>
    </source>
</evidence>
<dbReference type="InterPro" id="IPR029510">
    <property type="entry name" value="Ald_DH_CS_GLU"/>
</dbReference>
<evidence type="ECO:0000256" key="4">
    <source>
        <dbReference type="ARBA" id="ARBA00024226"/>
    </source>
</evidence>
<evidence type="ECO:0000313" key="10">
    <source>
        <dbReference type="EnsemblPlants" id="KEH21359"/>
    </source>
</evidence>
<dbReference type="PROSITE" id="PS00687">
    <property type="entry name" value="ALDEHYDE_DEHYDR_GLU"/>
    <property type="match status" value="1"/>
</dbReference>
<comment type="similarity">
    <text evidence="1 7">Belongs to the aldehyde dehydrogenase family.</text>
</comment>
<name>A0A072TV51_MEDTR</name>
<dbReference type="InterPro" id="IPR016161">
    <property type="entry name" value="Ald_DH/histidinol_DH"/>
</dbReference>
<evidence type="ECO:0000256" key="3">
    <source>
        <dbReference type="ARBA" id="ARBA00023027"/>
    </source>
</evidence>
<proteinExistence type="inferred from homology"/>
<dbReference type="EMBL" id="CM001224">
    <property type="protein sequence ID" value="KEH21359.1"/>
    <property type="molecule type" value="Genomic_DNA"/>
</dbReference>
<dbReference type="OrthoDB" id="310895at2759"/>
<organism evidence="9 11">
    <name type="scientific">Medicago truncatula</name>
    <name type="common">Barrel medic</name>
    <name type="synonym">Medicago tribuloides</name>
    <dbReference type="NCBI Taxonomy" id="3880"/>
    <lineage>
        <taxon>Eukaryota</taxon>
        <taxon>Viridiplantae</taxon>
        <taxon>Streptophyta</taxon>
        <taxon>Embryophyta</taxon>
        <taxon>Tracheophyta</taxon>
        <taxon>Spermatophyta</taxon>
        <taxon>Magnoliopsida</taxon>
        <taxon>eudicotyledons</taxon>
        <taxon>Gunneridae</taxon>
        <taxon>Pentapetalae</taxon>
        <taxon>rosids</taxon>
        <taxon>fabids</taxon>
        <taxon>Fabales</taxon>
        <taxon>Fabaceae</taxon>
        <taxon>Papilionoideae</taxon>
        <taxon>50 kb inversion clade</taxon>
        <taxon>NPAAA clade</taxon>
        <taxon>Hologalegina</taxon>
        <taxon>IRL clade</taxon>
        <taxon>Trifolieae</taxon>
        <taxon>Medicago</taxon>
    </lineage>
</organism>
<dbReference type="PROSITE" id="PS00070">
    <property type="entry name" value="ALDEHYDE_DEHYDR_CYS"/>
    <property type="match status" value="1"/>
</dbReference>
<dbReference type="Gene3D" id="3.40.605.10">
    <property type="entry name" value="Aldehyde Dehydrogenase, Chain A, domain 1"/>
    <property type="match status" value="1"/>
</dbReference>
<dbReference type="EnsemblPlants" id="KEH21359">
    <property type="protein sequence ID" value="KEH21359"/>
    <property type="gene ID" value="MTR_8g083530"/>
</dbReference>
<dbReference type="EC" id="1.2.1.3" evidence="4"/>
<dbReference type="GO" id="GO:0004029">
    <property type="term" value="F:aldehyde dehydrogenase (NAD+) activity"/>
    <property type="evidence" value="ECO:0007669"/>
    <property type="project" value="UniProtKB-EC"/>
</dbReference>
<keyword evidence="2 7" id="KW-0560">Oxidoreductase</keyword>
<accession>A0A072TV51</accession>
<evidence type="ECO:0000256" key="5">
    <source>
        <dbReference type="ARBA" id="ARBA00049194"/>
    </source>
</evidence>
<dbReference type="Proteomes" id="UP000002051">
    <property type="component" value="Chromosome 8"/>
</dbReference>
<reference evidence="10" key="3">
    <citation type="submission" date="2015-04" db="UniProtKB">
        <authorList>
            <consortium name="EnsemblPlants"/>
        </authorList>
    </citation>
    <scope>IDENTIFICATION</scope>
    <source>
        <strain evidence="10">cv. Jemalong A17</strain>
    </source>
</reference>